<protein>
    <recommendedName>
        <fullName evidence="3">ABM domain-containing protein</fullName>
    </recommendedName>
</protein>
<dbReference type="EMBL" id="JBGBPQ010000021">
    <property type="protein sequence ID" value="KAL1503734.1"/>
    <property type="molecule type" value="Genomic_DNA"/>
</dbReference>
<reference evidence="1 2" key="1">
    <citation type="journal article" date="2024" name="Science">
        <title>Giant polyketide synthase enzymes in the biosynthesis of giant marine polyether toxins.</title>
        <authorList>
            <person name="Fallon T.R."/>
            <person name="Shende V.V."/>
            <person name="Wierzbicki I.H."/>
            <person name="Pendleton A.L."/>
            <person name="Watervoot N.F."/>
            <person name="Auber R.P."/>
            <person name="Gonzalez D.J."/>
            <person name="Wisecaver J.H."/>
            <person name="Moore B.S."/>
        </authorList>
    </citation>
    <scope>NUCLEOTIDE SEQUENCE [LARGE SCALE GENOMIC DNA]</scope>
    <source>
        <strain evidence="1 2">12B1</strain>
    </source>
</reference>
<dbReference type="Proteomes" id="UP001515480">
    <property type="component" value="Unassembled WGS sequence"/>
</dbReference>
<proteinExistence type="predicted"/>
<name>A0AB34IPX2_PRYPA</name>
<comment type="caution">
    <text evidence="1">The sequence shown here is derived from an EMBL/GenBank/DDBJ whole genome shotgun (WGS) entry which is preliminary data.</text>
</comment>
<gene>
    <name evidence="1" type="ORF">AB1Y20_012205</name>
</gene>
<evidence type="ECO:0000313" key="2">
    <source>
        <dbReference type="Proteomes" id="UP001515480"/>
    </source>
</evidence>
<evidence type="ECO:0000313" key="1">
    <source>
        <dbReference type="EMBL" id="KAL1503734.1"/>
    </source>
</evidence>
<accession>A0AB34IPX2</accession>
<organism evidence="1 2">
    <name type="scientific">Prymnesium parvum</name>
    <name type="common">Toxic golden alga</name>
    <dbReference type="NCBI Taxonomy" id="97485"/>
    <lineage>
        <taxon>Eukaryota</taxon>
        <taxon>Haptista</taxon>
        <taxon>Haptophyta</taxon>
        <taxon>Prymnesiophyceae</taxon>
        <taxon>Prymnesiales</taxon>
        <taxon>Prymnesiaceae</taxon>
        <taxon>Prymnesium</taxon>
    </lineage>
</organism>
<keyword evidence="2" id="KW-1185">Reference proteome</keyword>
<dbReference type="AlphaFoldDB" id="A0AB34IPX2"/>
<evidence type="ECO:0008006" key="3">
    <source>
        <dbReference type="Google" id="ProtNLM"/>
    </source>
</evidence>
<sequence>MASRVLLSSRHAPAAALPCRAARSPPRRWLSLPSHLRTPFLPQSKPTTCMIVANPFWRYPIALAKPTLEVSPLIEAIKTLDVRPFRIISHETAEGKVFNAAFFEDRQCMEGFLAWYAAEALLPGGKYQAGLAHALAPGETLPTPDTLLFGQGAQLLADTRFGEYQLGMVVRYSRGIFHDEKVAAAAKLEATKPEFERRIAVSMRDAKIAYFGRLVMIEPDGSWLSVTRYGSWEDAQRGTAAVQALMAKEVEAWFSSYTSIYGTATRVMEL</sequence>